<dbReference type="InterPro" id="IPR001932">
    <property type="entry name" value="PPM-type_phosphatase-like_dom"/>
</dbReference>
<dbReference type="AlphaFoldDB" id="A0A3B0ZHH4"/>
<dbReference type="InterPro" id="IPR052016">
    <property type="entry name" value="Bact_Sigma-Reg"/>
</dbReference>
<dbReference type="SUPFAM" id="SSF81606">
    <property type="entry name" value="PP2C-like"/>
    <property type="match status" value="1"/>
</dbReference>
<dbReference type="PROSITE" id="PS51746">
    <property type="entry name" value="PPM_2"/>
    <property type="match status" value="1"/>
</dbReference>
<reference evidence="3" key="1">
    <citation type="submission" date="2018-06" db="EMBL/GenBank/DDBJ databases">
        <authorList>
            <person name="Zhirakovskaya E."/>
        </authorList>
    </citation>
    <scope>NUCLEOTIDE SEQUENCE</scope>
</reference>
<dbReference type="GO" id="GO:0016791">
    <property type="term" value="F:phosphatase activity"/>
    <property type="evidence" value="ECO:0007669"/>
    <property type="project" value="TreeGrafter"/>
</dbReference>
<dbReference type="InterPro" id="IPR036457">
    <property type="entry name" value="PPM-type-like_dom_sf"/>
</dbReference>
<proteinExistence type="predicted"/>
<keyword evidence="1" id="KW-0378">Hydrolase</keyword>
<dbReference type="PANTHER" id="PTHR43156:SF2">
    <property type="entry name" value="STAGE II SPORULATION PROTEIN E"/>
    <property type="match status" value="1"/>
</dbReference>
<dbReference type="Gene3D" id="3.60.40.10">
    <property type="entry name" value="PPM-type phosphatase domain"/>
    <property type="match status" value="1"/>
</dbReference>
<name>A0A3B0ZHH4_9ZZZZ</name>
<dbReference type="SMART" id="SM00331">
    <property type="entry name" value="PP2C_SIG"/>
    <property type="match status" value="1"/>
</dbReference>
<dbReference type="Pfam" id="PF07228">
    <property type="entry name" value="SpoIIE"/>
    <property type="match status" value="1"/>
</dbReference>
<accession>A0A3B0ZHH4</accession>
<evidence type="ECO:0000256" key="1">
    <source>
        <dbReference type="ARBA" id="ARBA00022801"/>
    </source>
</evidence>
<sequence length="431" mass="48535">MKALLKTISKLRYEDDASSKLFHSISQQLRKRYGDCAIALMVSSDSVLSSVRLTLLYDHTGSVCVKEHNVLQQKNCLKIFSGDFLKLFLNESEPAKFKGEKYGIDSIFNDIFKKYIDAITFPIFHYGDECRWFVLLFPRQQQLEKVDIERTLLVSTLIINYIESIEETKKLHEANEWIAGELKSVAKIKQQLLPQGNLTFNELSTAVLYEPYQLSGGDYYDIARLTDFLKDVTHDTVNELFGIIIADASGHGTASAVEISMFDAILRTYQPSTNSDPAGLFNYANKYLFTRLIRNGFITAFVSSYQSKTHILSYANAGHPAPIVKRANNNSIELLSDNIGIPLGIEQGKLWQSSEIIINKDDILVVYTDGITELLSPQGEMFGEQQLINIIQNSSNKPDILLSNIKSALKTHQAENSNSDDLTLLIIQPKL</sequence>
<evidence type="ECO:0000259" key="2">
    <source>
        <dbReference type="PROSITE" id="PS51746"/>
    </source>
</evidence>
<organism evidence="3">
    <name type="scientific">hydrothermal vent metagenome</name>
    <dbReference type="NCBI Taxonomy" id="652676"/>
    <lineage>
        <taxon>unclassified sequences</taxon>
        <taxon>metagenomes</taxon>
        <taxon>ecological metagenomes</taxon>
    </lineage>
</organism>
<protein>
    <submittedName>
        <fullName evidence="3">Serine phosphatase RsbU, regulator of sigma subunit</fullName>
    </submittedName>
</protein>
<feature type="domain" description="PPM-type phosphatase" evidence="2">
    <location>
        <begin position="219"/>
        <end position="429"/>
    </location>
</feature>
<gene>
    <name evidence="3" type="ORF">MNBD_GAMMA22-2628</name>
</gene>
<evidence type="ECO:0000313" key="3">
    <source>
        <dbReference type="EMBL" id="VAW91111.1"/>
    </source>
</evidence>
<dbReference type="PANTHER" id="PTHR43156">
    <property type="entry name" value="STAGE II SPORULATION PROTEIN E-RELATED"/>
    <property type="match status" value="1"/>
</dbReference>
<dbReference type="EMBL" id="UOFS01000006">
    <property type="protein sequence ID" value="VAW91111.1"/>
    <property type="molecule type" value="Genomic_DNA"/>
</dbReference>